<dbReference type="InterPro" id="IPR036397">
    <property type="entry name" value="RNaseH_sf"/>
</dbReference>
<dbReference type="SUPFAM" id="SSF57756">
    <property type="entry name" value="Retrovirus zinc finger-like domains"/>
    <property type="match status" value="1"/>
</dbReference>
<dbReference type="Pfam" id="PF07727">
    <property type="entry name" value="RVT_2"/>
    <property type="match status" value="2"/>
</dbReference>
<keyword evidence="2" id="KW-0479">Metal-binding</keyword>
<reference evidence="7" key="3">
    <citation type="journal article" date="2005" name="Nature">
        <title>The map-based sequence of the rice genome.</title>
        <authorList>
            <consortium name="International rice genome sequencing project (IRGSP)"/>
            <person name="Matsumoto T."/>
            <person name="Wu J."/>
            <person name="Kanamori H."/>
            <person name="Katayose Y."/>
            <person name="Fujisawa M."/>
            <person name="Namiki N."/>
            <person name="Mizuno H."/>
            <person name="Yamamoto K."/>
            <person name="Antonio B.A."/>
            <person name="Baba T."/>
            <person name="Sakata K."/>
            <person name="Nagamura Y."/>
            <person name="Aoki H."/>
            <person name="Arikawa K."/>
            <person name="Arita K."/>
            <person name="Bito T."/>
            <person name="Chiden Y."/>
            <person name="Fujitsuka N."/>
            <person name="Fukunaka R."/>
            <person name="Hamada M."/>
            <person name="Harada C."/>
            <person name="Hayashi A."/>
            <person name="Hijishita S."/>
            <person name="Honda M."/>
            <person name="Hosokawa S."/>
            <person name="Ichikawa Y."/>
            <person name="Idonuma A."/>
            <person name="Iijima M."/>
            <person name="Ikeda M."/>
            <person name="Ikeno M."/>
            <person name="Ito K."/>
            <person name="Ito S."/>
            <person name="Ito T."/>
            <person name="Ito Y."/>
            <person name="Ito Y."/>
            <person name="Iwabuchi A."/>
            <person name="Kamiya K."/>
            <person name="Karasawa W."/>
            <person name="Kurita K."/>
            <person name="Katagiri S."/>
            <person name="Kikuta A."/>
            <person name="Kobayashi H."/>
            <person name="Kobayashi N."/>
            <person name="Machita K."/>
            <person name="Maehara T."/>
            <person name="Masukawa M."/>
            <person name="Mizubayashi T."/>
            <person name="Mukai Y."/>
            <person name="Nagasaki H."/>
            <person name="Nagata Y."/>
            <person name="Naito S."/>
            <person name="Nakashima M."/>
            <person name="Nakama Y."/>
            <person name="Nakamichi Y."/>
            <person name="Nakamura M."/>
            <person name="Meguro A."/>
            <person name="Negishi M."/>
            <person name="Ohta I."/>
            <person name="Ohta T."/>
            <person name="Okamoto M."/>
            <person name="Ono N."/>
            <person name="Saji S."/>
            <person name="Sakaguchi M."/>
            <person name="Sakai K."/>
            <person name="Shibata M."/>
            <person name="Shimokawa T."/>
            <person name="Song J."/>
            <person name="Takazaki Y."/>
            <person name="Terasawa K."/>
            <person name="Tsugane M."/>
            <person name="Tsuji K."/>
            <person name="Ueda S."/>
            <person name="Waki K."/>
            <person name="Yamagata H."/>
            <person name="Yamamoto M."/>
            <person name="Yamamoto S."/>
            <person name="Yamane H."/>
            <person name="Yoshiki S."/>
            <person name="Yoshihara R."/>
            <person name="Yukawa K."/>
            <person name="Zhong H."/>
            <person name="Yano M."/>
            <person name="Yuan Q."/>
            <person name="Ouyang S."/>
            <person name="Liu J."/>
            <person name="Jones K.M."/>
            <person name="Gansberger K."/>
            <person name="Moffat K."/>
            <person name="Hill J."/>
            <person name="Bera J."/>
            <person name="Fadrosh D."/>
            <person name="Jin S."/>
            <person name="Johri S."/>
            <person name="Kim M."/>
            <person name="Overton L."/>
            <person name="Reardon M."/>
            <person name="Tsitrin T."/>
            <person name="Vuong H."/>
            <person name="Weaver B."/>
            <person name="Ciecko A."/>
            <person name="Tallon L."/>
            <person name="Jackson J."/>
            <person name="Pai G."/>
            <person name="Aken S.V."/>
            <person name="Utterback T."/>
            <person name="Reidmuller S."/>
            <person name="Feldblyum T."/>
            <person name="Hsiao J."/>
            <person name="Zismann V."/>
            <person name="Iobst S."/>
            <person name="de Vazeille A.R."/>
            <person name="Buell C.R."/>
            <person name="Ying K."/>
            <person name="Li Y."/>
            <person name="Lu T."/>
            <person name="Huang Y."/>
            <person name="Zhao Q."/>
            <person name="Feng Q."/>
            <person name="Zhang L."/>
            <person name="Zhu J."/>
            <person name="Weng Q."/>
            <person name="Mu J."/>
            <person name="Lu Y."/>
            <person name="Fan D."/>
            <person name="Liu Y."/>
            <person name="Guan J."/>
            <person name="Zhang Y."/>
            <person name="Yu S."/>
            <person name="Liu X."/>
            <person name="Zhang Y."/>
            <person name="Hong G."/>
            <person name="Han B."/>
            <person name="Choisne N."/>
            <person name="Demange N."/>
            <person name="Orjeda G."/>
            <person name="Samain S."/>
            <person name="Cattolico L."/>
            <person name="Pelletier E."/>
            <person name="Couloux A."/>
            <person name="Segurens B."/>
            <person name="Wincker P."/>
            <person name="D'Hont A."/>
            <person name="Scarpelli C."/>
            <person name="Weissenbach J."/>
            <person name="Salanoubat M."/>
            <person name="Quetier F."/>
            <person name="Yu Y."/>
            <person name="Kim H.R."/>
            <person name="Rambo T."/>
            <person name="Currie J."/>
            <person name="Collura K."/>
            <person name="Luo M."/>
            <person name="Yang T."/>
            <person name="Ammiraju J.S.S."/>
            <person name="Engler F."/>
            <person name="Soderlund C."/>
            <person name="Wing R.A."/>
            <person name="Palmer L.E."/>
            <person name="de la Bastide M."/>
            <person name="Spiegel L."/>
            <person name="Nascimento L."/>
            <person name="Zutavern T."/>
            <person name="O'Shaughnessy A."/>
            <person name="Dike S."/>
            <person name="Dedhia N."/>
            <person name="Preston R."/>
            <person name="Balija V."/>
            <person name="McCombie W.R."/>
            <person name="Chow T."/>
            <person name="Chen H."/>
            <person name="Chung M."/>
            <person name="Chen C."/>
            <person name="Shaw J."/>
            <person name="Wu H."/>
            <person name="Hsiao K."/>
            <person name="Chao Y."/>
            <person name="Chu M."/>
            <person name="Cheng C."/>
            <person name="Hour A."/>
            <person name="Lee P."/>
            <person name="Lin S."/>
            <person name="Lin Y."/>
            <person name="Liou J."/>
            <person name="Liu S."/>
            <person name="Hsing Y."/>
            <person name="Raghuvanshi S."/>
            <person name="Mohanty A."/>
            <person name="Bharti A.K."/>
            <person name="Gaur A."/>
            <person name="Gupta V."/>
            <person name="Kumar D."/>
            <person name="Ravi V."/>
            <person name="Vij S."/>
            <person name="Kapur A."/>
            <person name="Khurana P."/>
            <person name="Khurana P."/>
            <person name="Khurana J.P."/>
            <person name="Tyagi A.K."/>
            <person name="Gaikwad K."/>
            <person name="Singh A."/>
            <person name="Dalal V."/>
            <person name="Srivastava S."/>
            <person name="Dixit A."/>
            <person name="Pal A.K."/>
            <person name="Ghazi I.A."/>
            <person name="Yadav M."/>
            <person name="Pandit A."/>
            <person name="Bhargava A."/>
            <person name="Sureshbabu K."/>
            <person name="Batra K."/>
            <person name="Sharma T.R."/>
            <person name="Mohapatra T."/>
            <person name="Singh N.K."/>
            <person name="Messing J."/>
            <person name="Nelson A.B."/>
            <person name="Fuks G."/>
            <person name="Kavchok S."/>
            <person name="Keizer G."/>
            <person name="Linton E."/>
            <person name="Llaca V."/>
            <person name="Song R."/>
            <person name="Tanyolac B."/>
            <person name="Young S."/>
            <person name="Ho-Il K."/>
            <person name="Hahn J.H."/>
            <person name="Sangsakoo G."/>
            <person name="Vanavichit A."/>
            <person name="de Mattos Luiz.A.T."/>
            <person name="Zimmer P.D."/>
            <person name="Malone G."/>
            <person name="Dellagostin O."/>
            <person name="de Oliveira A.C."/>
            <person name="Bevan M."/>
            <person name="Bancroft I."/>
            <person name="Minx P."/>
            <person name="Cordum H."/>
            <person name="Wilson R."/>
            <person name="Cheng Z."/>
            <person name="Jin W."/>
            <person name="Jiang J."/>
            <person name="Leong S.A."/>
            <person name="Iwama H."/>
            <person name="Gojobori T."/>
            <person name="Itoh T."/>
            <person name="Niimura Y."/>
            <person name="Fujii Y."/>
            <person name="Habara T."/>
            <person name="Sakai H."/>
            <person name="Sato Y."/>
            <person name="Wilson G."/>
            <person name="Kumar K."/>
            <person name="McCouch S."/>
            <person name="Juretic N."/>
            <person name="Hoen D."/>
            <person name="Wright S."/>
            <person name="Bruskiewich R."/>
            <person name="Bureau T."/>
            <person name="Miyao A."/>
            <person name="Hirochika H."/>
            <person name="Nishikawa T."/>
            <person name="Kadowaki K."/>
            <person name="Sugiura M."/>
            <person name="Burr B."/>
            <person name="Sasaki T."/>
        </authorList>
    </citation>
    <scope>NUCLEOTIDE SEQUENCE [LARGE SCALE GENOMIC DNA]</scope>
    <source>
        <strain evidence="7">cv. Nipponbare</strain>
    </source>
</reference>
<dbReference type="Pfam" id="PF22936">
    <property type="entry name" value="Pol_BBD"/>
    <property type="match status" value="1"/>
</dbReference>
<reference evidence="6" key="2">
    <citation type="submission" date="2002-06" db="EMBL/GenBank/DDBJ databases">
        <title>Rice Genomic Sequence.</title>
        <authorList>
            <person name="Wing R.A."/>
            <person name="Yu Y."/>
            <person name="Yang T.J."/>
            <person name="Nah G."/>
            <person name="Soderlund C."/>
            <person name="Chen M."/>
            <person name="Kim H.-R."/>
            <person name="Rambo T."/>
            <person name="Saski C."/>
            <person name="Henry D."/>
            <person name="Oates R."/>
            <person name="Simmons J."/>
        </authorList>
    </citation>
    <scope>NUCLEOTIDE SEQUENCE</scope>
</reference>
<dbReference type="PROSITE" id="PS50158">
    <property type="entry name" value="ZF_CCHC"/>
    <property type="match status" value="1"/>
</dbReference>
<dbReference type="EMBL" id="AC122146">
    <property type="protein sequence ID" value="AAM47288.1"/>
    <property type="molecule type" value="Genomic_DNA"/>
</dbReference>
<dbReference type="SUPFAM" id="SSF53098">
    <property type="entry name" value="Ribonuclease H-like"/>
    <property type="match status" value="1"/>
</dbReference>
<dbReference type="InterPro" id="IPR013103">
    <property type="entry name" value="RVT_2"/>
</dbReference>
<feature type="compositionally biased region" description="Polar residues" evidence="3">
    <location>
        <begin position="665"/>
        <end position="676"/>
    </location>
</feature>
<feature type="region of interest" description="Disordered" evidence="3">
    <location>
        <begin position="245"/>
        <end position="269"/>
    </location>
</feature>
<dbReference type="CDD" id="cd09272">
    <property type="entry name" value="RNase_HI_RT_Ty1"/>
    <property type="match status" value="1"/>
</dbReference>
<keyword evidence="2" id="KW-0863">Zinc-finger</keyword>
<proteinExistence type="predicted"/>
<keyword evidence="1" id="KW-0645">Protease</keyword>
<dbReference type="InterPro" id="IPR001878">
    <property type="entry name" value="Znf_CCHC"/>
</dbReference>
<gene>
    <name evidence="6" type="ORF">OSJNAb0022I16.7</name>
    <name evidence="5" type="ORF">OSJNBb0022I16.15</name>
</gene>
<keyword evidence="1" id="KW-0378">Hydrolase</keyword>
<dbReference type="InterPro" id="IPR012337">
    <property type="entry name" value="RNaseH-like_sf"/>
</dbReference>
<dbReference type="PANTHER" id="PTHR11439:SF467">
    <property type="entry name" value="INTEGRASE CATALYTIC DOMAIN-CONTAINING PROTEIN"/>
    <property type="match status" value="1"/>
</dbReference>
<dbReference type="Pfam" id="PF14223">
    <property type="entry name" value="Retrotran_gag_2"/>
    <property type="match status" value="1"/>
</dbReference>
<dbReference type="InterPro" id="IPR043502">
    <property type="entry name" value="DNA/RNA_pol_sf"/>
</dbReference>
<evidence type="ECO:0000259" key="4">
    <source>
        <dbReference type="PROSITE" id="PS50158"/>
    </source>
</evidence>
<reference evidence="7" key="4">
    <citation type="journal article" date="2008" name="Nucleic Acids Res.">
        <title>The rice annotation project database (RAP-DB): 2008 update.</title>
        <authorList>
            <consortium name="The rice annotation project (RAP)"/>
        </authorList>
    </citation>
    <scope>GENOME REANNOTATION</scope>
    <source>
        <strain evidence="7">cv. Nipponbare</strain>
    </source>
</reference>
<keyword evidence="2" id="KW-0862">Zinc</keyword>
<reference evidence="5" key="1">
    <citation type="submission" date="2002-02" db="EMBL/GenBank/DDBJ databases">
        <title>Rice Genomic Sequence.</title>
        <authorList>
            <person name="Wing R.A."/>
            <person name="Frisch D."/>
            <person name="Presting G."/>
            <person name="Wood T."/>
            <person name="Yu Y."/>
            <person name="Soderlund C."/>
            <person name="Kim H.-R."/>
            <person name="Rambo T."/>
            <person name="Henry D."/>
            <person name="Simmons J."/>
            <person name="Wilson R."/>
            <person name="Minx P."/>
            <person name="Du H."/>
        </authorList>
    </citation>
    <scope>NUCLEOTIDE SEQUENCE</scope>
</reference>
<dbReference type="PANTHER" id="PTHR11439">
    <property type="entry name" value="GAG-POL-RELATED RETROTRANSPOSON"/>
    <property type="match status" value="1"/>
</dbReference>
<dbReference type="Proteomes" id="UP000000763">
    <property type="component" value="Chromosome 10"/>
</dbReference>
<evidence type="ECO:0000256" key="1">
    <source>
        <dbReference type="ARBA" id="ARBA00022750"/>
    </source>
</evidence>
<dbReference type="AlphaFoldDB" id="A0A5S6R7S9"/>
<feature type="compositionally biased region" description="Low complexity" evidence="3">
    <location>
        <begin position="650"/>
        <end position="664"/>
    </location>
</feature>
<dbReference type="GO" id="GO:0003676">
    <property type="term" value="F:nucleic acid binding"/>
    <property type="evidence" value="ECO:0007669"/>
    <property type="project" value="InterPro"/>
</dbReference>
<evidence type="ECO:0000313" key="7">
    <source>
        <dbReference type="Proteomes" id="UP000000763"/>
    </source>
</evidence>
<dbReference type="SUPFAM" id="SSF56672">
    <property type="entry name" value="DNA/RNA polymerases"/>
    <property type="match status" value="1"/>
</dbReference>
<keyword evidence="1" id="KW-0064">Aspartyl protease</keyword>
<dbReference type="Pfam" id="PF13976">
    <property type="entry name" value="gag_pre-integrs"/>
    <property type="match status" value="1"/>
</dbReference>
<feature type="region of interest" description="Disordered" evidence="3">
    <location>
        <begin position="646"/>
        <end position="693"/>
    </location>
</feature>
<evidence type="ECO:0000313" key="6">
    <source>
        <dbReference type="EMBL" id="AAM47288.1"/>
    </source>
</evidence>
<dbReference type="GO" id="GO:0004190">
    <property type="term" value="F:aspartic-type endopeptidase activity"/>
    <property type="evidence" value="ECO:0007669"/>
    <property type="project" value="UniProtKB-KW"/>
</dbReference>
<dbReference type="InterPro" id="IPR036875">
    <property type="entry name" value="Znf_CCHC_sf"/>
</dbReference>
<evidence type="ECO:0000256" key="3">
    <source>
        <dbReference type="SAM" id="MobiDB-lite"/>
    </source>
</evidence>
<protein>
    <submittedName>
        <fullName evidence="5">Gag-pol polyprotein</fullName>
    </submittedName>
</protein>
<organism evidence="5 7">
    <name type="scientific">Oryza sativa subsp. japonica</name>
    <name type="common">Rice</name>
    <dbReference type="NCBI Taxonomy" id="39947"/>
    <lineage>
        <taxon>Eukaryota</taxon>
        <taxon>Viridiplantae</taxon>
        <taxon>Streptophyta</taxon>
        <taxon>Embryophyta</taxon>
        <taxon>Tracheophyta</taxon>
        <taxon>Spermatophyta</taxon>
        <taxon>Magnoliopsida</taxon>
        <taxon>Liliopsida</taxon>
        <taxon>Poales</taxon>
        <taxon>Poaceae</taxon>
        <taxon>BOP clade</taxon>
        <taxon>Oryzoideae</taxon>
        <taxon>Oryzeae</taxon>
        <taxon>Oryzinae</taxon>
        <taxon>Oryza</taxon>
        <taxon>Oryza sativa</taxon>
    </lineage>
</organism>
<dbReference type="GO" id="GO:0008270">
    <property type="term" value="F:zinc ion binding"/>
    <property type="evidence" value="ECO:0007669"/>
    <property type="project" value="UniProtKB-KW"/>
</dbReference>
<dbReference type="InterPro" id="IPR025724">
    <property type="entry name" value="GAG-pre-integrase_dom"/>
</dbReference>
<evidence type="ECO:0000256" key="2">
    <source>
        <dbReference type="PROSITE-ProRule" id="PRU00047"/>
    </source>
</evidence>
<dbReference type="Gene3D" id="3.30.420.10">
    <property type="entry name" value="Ribonuclease H-like superfamily/Ribonuclease H"/>
    <property type="match status" value="1"/>
</dbReference>
<feature type="domain" description="CCHC-type" evidence="4">
    <location>
        <begin position="277"/>
        <end position="290"/>
    </location>
</feature>
<evidence type="ECO:0000313" key="5">
    <source>
        <dbReference type="EMBL" id="AAK70633.1"/>
    </source>
</evidence>
<name>A0A5S6R7S9_ORYSJ</name>
<accession>A0A5S6R7S9</accession>
<dbReference type="EMBL" id="AC091238">
    <property type="protein sequence ID" value="AAK70633.1"/>
    <property type="molecule type" value="Genomic_DNA"/>
</dbReference>
<dbReference type="InterPro" id="IPR054722">
    <property type="entry name" value="PolX-like_BBD"/>
</dbReference>
<feature type="compositionally biased region" description="Low complexity" evidence="3">
    <location>
        <begin position="251"/>
        <end position="264"/>
    </location>
</feature>
<sequence length="1225" mass="140095">MGTPGDQASYASQISGIMGNIEQLNGSNYASWKEKLEITLAMLDIDYALHNDPPVEPRPENENYETLKRIYDEVKAKWDISNRKCLMIIKSSIIDAIRVAVPDTQTAREYLAKIEEQFKGSSKVYATTLIKRLVNERYDFSGNLREHIMKKCHMASKLKSMEMEISEGFLVHFIMSSLPQEFSPFTINYNAMKIKWGIDELIAMCVQEEERLKAERVDHANLFKHSEKKKYKKFKKEYLKPKPIQFKEKGQSSSQSQQNKSGGNPYTEEKEKEKDGCYFCGKSGHRQKDCIGFMRWLSKKGTDVISFVDESLNIDYATNSWWIDSGATIHVANSLQGFAMRRTLRRGERRIRVANGVETEVEAIGDFTLTLHTGFKLQLHDVLYVPSMKRNLVSVSRLDNGGYYCTFGNNRCIIMHDNKEVGLAVGREQLYQISVCDATYNVDSSSNANISTKRKHNDNKTFSKLWHYRLGHISRGRIERLIKENILYPLDFSDADVVHCIDCIKGKYSKQIKKGANRSMGVLEIIHTDICGPFNEKSVDGFDSFITFTNDYSRYGYIYPIKERSEALDKFKIFKVEVENQHDRKIKIFTKFIETRHAVFLENDIIKGSMTPREVVLEEKRNYVPMPIIEEPVFSTHTHVAPSIERNNDATPAEAPATTSSSVSNGENNEDAQQPQIVIDEQNNEPVRRSQRVRKSAIPSDYVIYMNEEVNEPMIEEVNEPILDNDPISFKEAMKSEHSSEWLKAMKDEMKSMSTNKVWDLVEIPKGAKTVGCKWVYKTKRDPKGNIERFKAGLVAKGFTQREGIDYNETFSPVSTKDSFRIIMALVAHYDLELHQMDVKTAFLNGDLYEDVYMAQPEGFVMKRKEHMGCHLKKSIYGLKQASRQWYLKFDQIIRQFGFKANKKDDCVYAKFKEKILASKFEMKDLGEATYVLGIEIYRDRSNGVLGLSQKAYIEKVLKKYNMHNCSASPAPIMKGDKYGKFQCPKNEYEAAQMKSIPYASAIRSIMYAQVCTRPDLAFVTGMLGRYQSNPGLEHWKLAKKTLRYLQGTKDLMLTYRKSENLEVVGYSDSDLAGCVDDKKSTSGYIFTLAKGAVSWKSSKQRVTASSTMQAEYVACYEATGQAIWLKNFIPGLRVVDSISKPLKLYCDNKPAVYYTSSNKSSASAKYIDIKYHVVKEMIQDQTISVEYMNTKLMLADPLTKGLPPIVFKEHVAGMGLVEKPLILE</sequence>